<evidence type="ECO:0000259" key="1">
    <source>
        <dbReference type="Pfam" id="PF00425"/>
    </source>
</evidence>
<dbReference type="GO" id="GO:0046820">
    <property type="term" value="F:4-amino-4-deoxychorismate synthase activity"/>
    <property type="evidence" value="ECO:0007669"/>
    <property type="project" value="TreeGrafter"/>
</dbReference>
<dbReference type="InterPro" id="IPR015890">
    <property type="entry name" value="Chorismate_C"/>
</dbReference>
<accession>A0A0F9JHD4</accession>
<reference evidence="2" key="1">
    <citation type="journal article" date="2015" name="Nature">
        <title>Complex archaea that bridge the gap between prokaryotes and eukaryotes.</title>
        <authorList>
            <person name="Spang A."/>
            <person name="Saw J.H."/>
            <person name="Jorgensen S.L."/>
            <person name="Zaremba-Niedzwiedzka K."/>
            <person name="Martijn J."/>
            <person name="Lind A.E."/>
            <person name="van Eijk R."/>
            <person name="Schleper C."/>
            <person name="Guy L."/>
            <person name="Ettema T.J."/>
        </authorList>
    </citation>
    <scope>NUCLEOTIDE SEQUENCE</scope>
</reference>
<dbReference type="InterPro" id="IPR005801">
    <property type="entry name" value="ADC_synthase"/>
</dbReference>
<dbReference type="AlphaFoldDB" id="A0A0F9JHD4"/>
<dbReference type="PRINTS" id="PR00095">
    <property type="entry name" value="ANTSNTHASEI"/>
</dbReference>
<dbReference type="GO" id="GO:0009396">
    <property type="term" value="P:folic acid-containing compound biosynthetic process"/>
    <property type="evidence" value="ECO:0007669"/>
    <property type="project" value="InterPro"/>
</dbReference>
<dbReference type="InterPro" id="IPR019999">
    <property type="entry name" value="Anth_synth_I-like"/>
</dbReference>
<comment type="caution">
    <text evidence="2">The sequence shown here is derived from an EMBL/GenBank/DDBJ whole genome shotgun (WGS) entry which is preliminary data.</text>
</comment>
<dbReference type="Pfam" id="PF00425">
    <property type="entry name" value="Chorismate_bind"/>
    <property type="match status" value="1"/>
</dbReference>
<protein>
    <recommendedName>
        <fullName evidence="1">Chorismate-utilising enzyme C-terminal domain-containing protein</fullName>
    </recommendedName>
</protein>
<dbReference type="SUPFAM" id="SSF56322">
    <property type="entry name" value="ADC synthase"/>
    <property type="match status" value="1"/>
</dbReference>
<dbReference type="NCBIfam" id="TIGR00553">
    <property type="entry name" value="pabB"/>
    <property type="match status" value="1"/>
</dbReference>
<proteinExistence type="predicted"/>
<sequence>TDAPPSNFTSADYKGAVQRVRDYIFAGDIYQANLSQRFHLPLRNNPFDVYLQLRSHNPAPFSAYINLPEVQVLSASPERFLRFDPGNRRLQTRPIKGTRPRGRTEEEDEALARELLTSEKDRAENVMIVDLERNDLGRVAEIGSVRVTELASLETLPTVFHLTSTVEATLREDRDVVDLLLATFPGGSITGAPKIRAMEIIDELEPTARSVYTGAIGYLGFDGSMELNIAIRTILVREGVAYFQAGGGIVADSDPEMEYQETLYKARALRDVLIGAGLSDTTGVRPYAVDISQR</sequence>
<organism evidence="2">
    <name type="scientific">marine sediment metagenome</name>
    <dbReference type="NCBI Taxonomy" id="412755"/>
    <lineage>
        <taxon>unclassified sequences</taxon>
        <taxon>metagenomes</taxon>
        <taxon>ecological metagenomes</taxon>
    </lineage>
</organism>
<feature type="non-terminal residue" evidence="2">
    <location>
        <position position="1"/>
    </location>
</feature>
<dbReference type="PANTHER" id="PTHR11236">
    <property type="entry name" value="AMINOBENZOATE/ANTHRANILATE SYNTHASE"/>
    <property type="match status" value="1"/>
</dbReference>
<dbReference type="EMBL" id="LAZR01017931">
    <property type="protein sequence ID" value="KKL98407.1"/>
    <property type="molecule type" value="Genomic_DNA"/>
</dbReference>
<feature type="domain" description="Chorismate-utilising enzyme C-terminal" evidence="1">
    <location>
        <begin position="11"/>
        <end position="265"/>
    </location>
</feature>
<dbReference type="PANTHER" id="PTHR11236:SF50">
    <property type="entry name" value="AMINODEOXYCHORISMATE SYNTHASE COMPONENT 1"/>
    <property type="match status" value="1"/>
</dbReference>
<evidence type="ECO:0000313" key="2">
    <source>
        <dbReference type="EMBL" id="KKL98407.1"/>
    </source>
</evidence>
<gene>
    <name evidence="2" type="ORF">LCGC14_1824710</name>
</gene>
<dbReference type="Gene3D" id="3.60.120.10">
    <property type="entry name" value="Anthranilate synthase"/>
    <property type="match status" value="1"/>
</dbReference>
<dbReference type="GO" id="GO:0000162">
    <property type="term" value="P:L-tryptophan biosynthetic process"/>
    <property type="evidence" value="ECO:0007669"/>
    <property type="project" value="TreeGrafter"/>
</dbReference>
<dbReference type="InterPro" id="IPR005802">
    <property type="entry name" value="ADC_synth_comp_1"/>
</dbReference>
<name>A0A0F9JHD4_9ZZZZ</name>